<evidence type="ECO:0000313" key="2">
    <source>
        <dbReference type="EMBL" id="ADU64184.1"/>
    </source>
</evidence>
<keyword evidence="3" id="KW-1185">Reference proteome</keyword>
<dbReference type="eggNOG" id="COG2835">
    <property type="taxonomic scope" value="Bacteria"/>
</dbReference>
<dbReference type="EMBL" id="CP002431">
    <property type="protein sequence ID" value="ADU64184.1"/>
    <property type="molecule type" value="Genomic_DNA"/>
</dbReference>
<name>E6VRP7_PSEA9</name>
<evidence type="ECO:0000313" key="3">
    <source>
        <dbReference type="Proteomes" id="UP000002191"/>
    </source>
</evidence>
<evidence type="ECO:0000256" key="1">
    <source>
        <dbReference type="HAMAP-Rule" id="MF_01187"/>
    </source>
</evidence>
<dbReference type="InterPro" id="IPR005651">
    <property type="entry name" value="Trm112-like"/>
</dbReference>
<dbReference type="HAMAP" id="MF_01187">
    <property type="entry name" value="UPF0434"/>
    <property type="match status" value="1"/>
</dbReference>
<dbReference type="SUPFAM" id="SSF158997">
    <property type="entry name" value="Trm112p-like"/>
    <property type="match status" value="1"/>
</dbReference>
<proteinExistence type="inferred from homology"/>
<dbReference type="STRING" id="643562.Daes_3192"/>
<dbReference type="AlphaFoldDB" id="E6VRP7"/>
<dbReference type="OrthoDB" id="9812205at2"/>
<dbReference type="HOGENOM" id="CLU_155659_4_2_7"/>
<reference evidence="3" key="1">
    <citation type="submission" date="2010-12" db="EMBL/GenBank/DDBJ databases">
        <title>Complete sequence of Desulfovibrio aespoeensis Aspo-2.</title>
        <authorList>
            <consortium name="US DOE Joint Genome Institute"/>
            <person name="Lucas S."/>
            <person name="Copeland A."/>
            <person name="Lapidus A."/>
            <person name="Cheng J.-F."/>
            <person name="Goodwin L."/>
            <person name="Pitluck S."/>
            <person name="Chertkov O."/>
            <person name="Misra M."/>
            <person name="Detter J.C."/>
            <person name="Han C."/>
            <person name="Tapia R."/>
            <person name="Land M."/>
            <person name="Hauser L."/>
            <person name="Kyrpides N."/>
            <person name="Ivanova N."/>
            <person name="Ovchinnikova G."/>
            <person name="Pedersen K."/>
            <person name="Jagevall S."/>
            <person name="Hazen T."/>
            <person name="Woyke T."/>
        </authorList>
    </citation>
    <scope>NUCLEOTIDE SEQUENCE [LARGE SCALE GENOMIC DNA]</scope>
    <source>
        <strain evidence="3">ATCC 700646 / DSM 10631 / Aspo-2</strain>
    </source>
</reference>
<comment type="similarity">
    <text evidence="1">Belongs to the UPF0434 family.</text>
</comment>
<dbReference type="Proteomes" id="UP000002191">
    <property type="component" value="Chromosome"/>
</dbReference>
<gene>
    <name evidence="2" type="ordered locus">Daes_3192</name>
</gene>
<reference evidence="2 3" key="2">
    <citation type="journal article" date="2014" name="Genome Announc.">
        <title>Complete Genome Sequence of the Subsurface, Mesophilic Sulfate-Reducing Bacterium Desulfovibrio aespoeensis Aspo-2.</title>
        <authorList>
            <person name="Pedersen K."/>
            <person name="Bengtsson A."/>
            <person name="Edlund J."/>
            <person name="Rabe L."/>
            <person name="Hazen T."/>
            <person name="Chakraborty R."/>
            <person name="Goodwin L."/>
            <person name="Shapiro N."/>
        </authorList>
    </citation>
    <scope>NUCLEOTIDE SEQUENCE [LARGE SCALE GENOMIC DNA]</scope>
    <source>
        <strain evidence="3">ATCC 700646 / DSM 10631 / Aspo-2</strain>
    </source>
</reference>
<accession>E6VRP7</accession>
<dbReference type="Pfam" id="PF03966">
    <property type="entry name" value="Trm112p"/>
    <property type="match status" value="1"/>
</dbReference>
<dbReference type="Gene3D" id="2.20.25.10">
    <property type="match status" value="1"/>
</dbReference>
<protein>
    <recommendedName>
        <fullName evidence="1">UPF0434 protein Daes_3192</fullName>
    </recommendedName>
</protein>
<dbReference type="KEGG" id="das:Daes_3192"/>
<dbReference type="RefSeq" id="WP_013516085.1">
    <property type="nucleotide sequence ID" value="NC_014844.1"/>
</dbReference>
<sequence>MALDKELTDILACPKCTGSVTLLPAGDGLFCPACRVVYPVRDDIPIMLVDQAVSEEAWTGSSQP</sequence>
<organism evidence="2 3">
    <name type="scientific">Pseudodesulfovibrio aespoeensis (strain ATCC 700646 / DSM 10631 / Aspo-2)</name>
    <name type="common">Desulfovibrio aespoeensis</name>
    <dbReference type="NCBI Taxonomy" id="643562"/>
    <lineage>
        <taxon>Bacteria</taxon>
        <taxon>Pseudomonadati</taxon>
        <taxon>Thermodesulfobacteriota</taxon>
        <taxon>Desulfovibrionia</taxon>
        <taxon>Desulfovibrionales</taxon>
        <taxon>Desulfovibrionaceae</taxon>
    </lineage>
</organism>